<keyword evidence="6" id="KW-1185">Reference proteome</keyword>
<comment type="similarity">
    <text evidence="1">Belongs to the acyl coenzyme A hydrolase family.</text>
</comment>
<dbReference type="Pfam" id="PF03061">
    <property type="entry name" value="4HBT"/>
    <property type="match status" value="1"/>
</dbReference>
<organism evidence="5 6">
    <name type="scientific">Ferrimonas sediminicola</name>
    <dbReference type="NCBI Taxonomy" id="2569538"/>
    <lineage>
        <taxon>Bacteria</taxon>
        <taxon>Pseudomonadati</taxon>
        <taxon>Pseudomonadota</taxon>
        <taxon>Gammaproteobacteria</taxon>
        <taxon>Alteromonadales</taxon>
        <taxon>Ferrimonadaceae</taxon>
        <taxon>Ferrimonas</taxon>
    </lineage>
</organism>
<dbReference type="GO" id="GO:0005829">
    <property type="term" value="C:cytosol"/>
    <property type="evidence" value="ECO:0007669"/>
    <property type="project" value="TreeGrafter"/>
</dbReference>
<keyword evidence="2 3" id="KW-0378">Hydrolase</keyword>
<evidence type="ECO:0000313" key="6">
    <source>
        <dbReference type="Proteomes" id="UP000305674"/>
    </source>
</evidence>
<protein>
    <submittedName>
        <fullName evidence="5">Acyl-CoA thioesterase</fullName>
    </submittedName>
</protein>
<dbReference type="OrthoDB" id="8894489at2"/>
<dbReference type="PANTHER" id="PTHR11049">
    <property type="entry name" value="ACYL COENZYME A THIOESTER HYDROLASE"/>
    <property type="match status" value="1"/>
</dbReference>
<evidence type="ECO:0000256" key="3">
    <source>
        <dbReference type="PROSITE-ProRule" id="PRU01106"/>
    </source>
</evidence>
<dbReference type="GO" id="GO:0009062">
    <property type="term" value="P:fatty acid catabolic process"/>
    <property type="evidence" value="ECO:0007669"/>
    <property type="project" value="TreeGrafter"/>
</dbReference>
<dbReference type="Gene3D" id="3.10.129.10">
    <property type="entry name" value="Hotdog Thioesterase"/>
    <property type="match status" value="1"/>
</dbReference>
<evidence type="ECO:0000313" key="5">
    <source>
        <dbReference type="EMBL" id="TKB48324.1"/>
    </source>
</evidence>
<reference evidence="5 6" key="1">
    <citation type="submission" date="2019-04" db="EMBL/GenBank/DDBJ databases">
        <authorList>
            <person name="Hwang J.C."/>
        </authorList>
    </citation>
    <scope>NUCLEOTIDE SEQUENCE [LARGE SCALE GENOMIC DNA]</scope>
    <source>
        <strain evidence="5 6">IMCC35001</strain>
    </source>
</reference>
<sequence>MKYYSRRVVKPEDLNPAQMLFGGRLLSWIDEEAAIFAACQMANTRLVTKRISAIDFRRPAYLGEVIEFGLELTGHGRTSVTLGCEVRNKVTKAVIASIDAMVFVCLDQRGRPAPHGLACRLTPAG</sequence>
<gene>
    <name evidence="5" type="ORF">FCL40_13315</name>
</gene>
<dbReference type="RefSeq" id="WP_136853795.1">
    <property type="nucleotide sequence ID" value="NZ_SWCI01000008.1"/>
</dbReference>
<dbReference type="SUPFAM" id="SSF54637">
    <property type="entry name" value="Thioesterase/thiol ester dehydrase-isomerase"/>
    <property type="match status" value="1"/>
</dbReference>
<dbReference type="InterPro" id="IPR040170">
    <property type="entry name" value="Cytosol_ACT"/>
</dbReference>
<dbReference type="InterPro" id="IPR029069">
    <property type="entry name" value="HotDog_dom_sf"/>
</dbReference>
<evidence type="ECO:0000259" key="4">
    <source>
        <dbReference type="PROSITE" id="PS51770"/>
    </source>
</evidence>
<name>A0A4U1BBY4_9GAMM</name>
<proteinExistence type="inferred from homology"/>
<dbReference type="InterPro" id="IPR006683">
    <property type="entry name" value="Thioestr_dom"/>
</dbReference>
<accession>A0A4U1BBY4</accession>
<evidence type="ECO:0000256" key="2">
    <source>
        <dbReference type="ARBA" id="ARBA00022801"/>
    </source>
</evidence>
<dbReference type="GO" id="GO:0052816">
    <property type="term" value="F:long-chain fatty acyl-CoA hydrolase activity"/>
    <property type="evidence" value="ECO:0007669"/>
    <property type="project" value="TreeGrafter"/>
</dbReference>
<dbReference type="PANTHER" id="PTHR11049:SF31">
    <property type="entry name" value="HOTDOG ACOT-TYPE DOMAIN-CONTAINING PROTEIN"/>
    <property type="match status" value="1"/>
</dbReference>
<dbReference type="AlphaFoldDB" id="A0A4U1BBY4"/>
<dbReference type="InterPro" id="IPR033120">
    <property type="entry name" value="HOTDOG_ACOT"/>
</dbReference>
<comment type="caution">
    <text evidence="5">The sequence shown here is derived from an EMBL/GenBank/DDBJ whole genome shotgun (WGS) entry which is preliminary data.</text>
</comment>
<evidence type="ECO:0000256" key="1">
    <source>
        <dbReference type="ARBA" id="ARBA00010458"/>
    </source>
</evidence>
<dbReference type="Proteomes" id="UP000305674">
    <property type="component" value="Unassembled WGS sequence"/>
</dbReference>
<dbReference type="EMBL" id="SWCI01000008">
    <property type="protein sequence ID" value="TKB48324.1"/>
    <property type="molecule type" value="Genomic_DNA"/>
</dbReference>
<feature type="domain" description="HotDog ACOT-type" evidence="4">
    <location>
        <begin position="1"/>
        <end position="109"/>
    </location>
</feature>
<dbReference type="CDD" id="cd03442">
    <property type="entry name" value="BFIT_BACH"/>
    <property type="match status" value="1"/>
</dbReference>
<dbReference type="GO" id="GO:0006637">
    <property type="term" value="P:acyl-CoA metabolic process"/>
    <property type="evidence" value="ECO:0007669"/>
    <property type="project" value="TreeGrafter"/>
</dbReference>
<dbReference type="PROSITE" id="PS51770">
    <property type="entry name" value="HOTDOG_ACOT"/>
    <property type="match status" value="1"/>
</dbReference>